<evidence type="ECO:0000313" key="1">
    <source>
        <dbReference type="EMBL" id="MBX69010.1"/>
    </source>
</evidence>
<dbReference type="EMBL" id="GGEC01088526">
    <property type="protein sequence ID" value="MBX69010.1"/>
    <property type="molecule type" value="Transcribed_RNA"/>
</dbReference>
<protein>
    <submittedName>
        <fullName evidence="1">Uncharacterized protein</fullName>
    </submittedName>
</protein>
<dbReference type="AlphaFoldDB" id="A0A2P2QPS4"/>
<organism evidence="1">
    <name type="scientific">Rhizophora mucronata</name>
    <name type="common">Asiatic mangrove</name>
    <dbReference type="NCBI Taxonomy" id="61149"/>
    <lineage>
        <taxon>Eukaryota</taxon>
        <taxon>Viridiplantae</taxon>
        <taxon>Streptophyta</taxon>
        <taxon>Embryophyta</taxon>
        <taxon>Tracheophyta</taxon>
        <taxon>Spermatophyta</taxon>
        <taxon>Magnoliopsida</taxon>
        <taxon>eudicotyledons</taxon>
        <taxon>Gunneridae</taxon>
        <taxon>Pentapetalae</taxon>
        <taxon>rosids</taxon>
        <taxon>fabids</taxon>
        <taxon>Malpighiales</taxon>
        <taxon>Rhizophoraceae</taxon>
        <taxon>Rhizophora</taxon>
    </lineage>
</organism>
<accession>A0A2P2QPS4</accession>
<reference evidence="1" key="1">
    <citation type="submission" date="2018-02" db="EMBL/GenBank/DDBJ databases">
        <title>Rhizophora mucronata_Transcriptome.</title>
        <authorList>
            <person name="Meera S.P."/>
            <person name="Sreeshan A."/>
            <person name="Augustine A."/>
        </authorList>
    </citation>
    <scope>NUCLEOTIDE SEQUENCE</scope>
    <source>
        <tissue evidence="1">Leaf</tissue>
    </source>
</reference>
<proteinExistence type="predicted"/>
<sequence>MDSWETLLEIPFIYLST</sequence>
<name>A0A2P2QPS4_RHIMU</name>